<dbReference type="InterPro" id="IPR010982">
    <property type="entry name" value="Lambda_DNA-bd_dom_sf"/>
</dbReference>
<feature type="domain" description="HTH cro/C1-type" evidence="2">
    <location>
        <begin position="18"/>
        <end position="72"/>
    </location>
</feature>
<evidence type="ECO:0000259" key="2">
    <source>
        <dbReference type="PROSITE" id="PS50943"/>
    </source>
</evidence>
<sequence>MINIPTHRIPTHPGEMLLKEFLEPLAITQEELAEKLYISSEEIKELVKGTQGMKPRLALRLAKFWGMSPEFWLNLQLRWDIYHIEQLEASDLAKIHPYSERV</sequence>
<dbReference type="PANTHER" id="PTHR36924">
    <property type="entry name" value="ANTITOXIN HIGA-1"/>
    <property type="match status" value="1"/>
</dbReference>
<dbReference type="KEGG" id="cyj:Cyan7822_2341"/>
<dbReference type="Proteomes" id="UP000008206">
    <property type="component" value="Chromosome"/>
</dbReference>
<evidence type="ECO:0000313" key="3">
    <source>
        <dbReference type="EMBL" id="ADN14319.1"/>
    </source>
</evidence>
<dbReference type="Gene3D" id="1.10.260.40">
    <property type="entry name" value="lambda repressor-like DNA-binding domains"/>
    <property type="match status" value="1"/>
</dbReference>
<dbReference type="InterPro" id="IPR001387">
    <property type="entry name" value="Cro/C1-type_HTH"/>
</dbReference>
<gene>
    <name evidence="3" type="ordered locus">Cyan7822_2341</name>
</gene>
<dbReference type="GO" id="GO:0003677">
    <property type="term" value="F:DNA binding"/>
    <property type="evidence" value="ECO:0007669"/>
    <property type="project" value="UniProtKB-KW"/>
</dbReference>
<keyword evidence="1" id="KW-0238">DNA-binding</keyword>
<dbReference type="RefSeq" id="WP_013322424.1">
    <property type="nucleotide sequence ID" value="NC_014501.1"/>
</dbReference>
<dbReference type="eggNOG" id="COG3093">
    <property type="taxonomic scope" value="Bacteria"/>
</dbReference>
<dbReference type="NCBIfam" id="TIGR02607">
    <property type="entry name" value="antidote_HigA"/>
    <property type="match status" value="1"/>
</dbReference>
<name>E0UFT6_GLOV7</name>
<protein>
    <submittedName>
        <fullName evidence="3">Plasmid maintenance system antidote protein, XRE family</fullName>
    </submittedName>
</protein>
<accession>E0UFT6</accession>
<keyword evidence="4" id="KW-1185">Reference proteome</keyword>
<evidence type="ECO:0000256" key="1">
    <source>
        <dbReference type="ARBA" id="ARBA00023125"/>
    </source>
</evidence>
<dbReference type="PANTHER" id="PTHR36924:SF1">
    <property type="entry name" value="ANTITOXIN HIGA-1"/>
    <property type="match status" value="1"/>
</dbReference>
<dbReference type="SUPFAM" id="SSF47413">
    <property type="entry name" value="lambda repressor-like DNA-binding domains"/>
    <property type="match status" value="1"/>
</dbReference>
<organism evidence="3 4">
    <name type="scientific">Gloeothece verrucosa (strain PCC 7822)</name>
    <name type="common">Cyanothece sp. (strain PCC 7822)</name>
    <dbReference type="NCBI Taxonomy" id="497965"/>
    <lineage>
        <taxon>Bacteria</taxon>
        <taxon>Bacillati</taxon>
        <taxon>Cyanobacteriota</taxon>
        <taxon>Cyanophyceae</taxon>
        <taxon>Oscillatoriophycideae</taxon>
        <taxon>Chroococcales</taxon>
        <taxon>Aphanothecaceae</taxon>
        <taxon>Gloeothece</taxon>
        <taxon>Gloeothece verrucosa</taxon>
    </lineage>
</organism>
<dbReference type="InterPro" id="IPR013430">
    <property type="entry name" value="Toxin_antidote_HigA"/>
</dbReference>
<dbReference type="Pfam" id="PF01381">
    <property type="entry name" value="HTH_3"/>
    <property type="match status" value="1"/>
</dbReference>
<dbReference type="EMBL" id="CP002198">
    <property type="protein sequence ID" value="ADN14319.1"/>
    <property type="molecule type" value="Genomic_DNA"/>
</dbReference>
<dbReference type="PROSITE" id="PS50943">
    <property type="entry name" value="HTH_CROC1"/>
    <property type="match status" value="1"/>
</dbReference>
<dbReference type="STRING" id="497965.Cyan7822_2341"/>
<evidence type="ECO:0000313" key="4">
    <source>
        <dbReference type="Proteomes" id="UP000008206"/>
    </source>
</evidence>
<dbReference type="HOGENOM" id="CLU_140230_5_2_3"/>
<reference evidence="4" key="1">
    <citation type="journal article" date="2011" name="MBio">
        <title>Novel metabolic attributes of the genus Cyanothece, comprising a group of unicellular nitrogen-fixing Cyanobacteria.</title>
        <authorList>
            <person name="Bandyopadhyay A."/>
            <person name="Elvitigala T."/>
            <person name="Welsh E."/>
            <person name="Stockel J."/>
            <person name="Liberton M."/>
            <person name="Min H."/>
            <person name="Sherman L.A."/>
            <person name="Pakrasi H.B."/>
        </authorList>
    </citation>
    <scope>NUCLEOTIDE SEQUENCE [LARGE SCALE GENOMIC DNA]</scope>
    <source>
        <strain evidence="4">PCC 7822</strain>
    </source>
</reference>
<proteinExistence type="predicted"/>
<dbReference type="SMART" id="SM00530">
    <property type="entry name" value="HTH_XRE"/>
    <property type="match status" value="1"/>
</dbReference>
<dbReference type="OrthoDB" id="3174593at2"/>
<dbReference type="CDD" id="cd00093">
    <property type="entry name" value="HTH_XRE"/>
    <property type="match status" value="1"/>
</dbReference>
<dbReference type="AlphaFoldDB" id="E0UFT6"/>